<evidence type="ECO:0000256" key="10">
    <source>
        <dbReference type="ARBA" id="ARBA00023212"/>
    </source>
</evidence>
<dbReference type="VEuPathDB" id="TriTrypDB:TcIL3000_5_150"/>
<evidence type="ECO:0000313" key="18">
    <source>
        <dbReference type="EMBL" id="CCC90329.1"/>
    </source>
</evidence>
<dbReference type="PANTHER" id="PTHR35249:SF2">
    <property type="entry name" value="DYNEIN REGULATORY COMPLEX SUBUNIT 7"/>
    <property type="match status" value="1"/>
</dbReference>
<dbReference type="InterPro" id="IPR056291">
    <property type="entry name" value="MORN_DRC7"/>
</dbReference>
<evidence type="ECO:0000256" key="4">
    <source>
        <dbReference type="ARBA" id="ARBA00022490"/>
    </source>
</evidence>
<dbReference type="EMBL" id="HE575318">
    <property type="protein sequence ID" value="CCC90329.1"/>
    <property type="molecule type" value="Genomic_DNA"/>
</dbReference>
<organism evidence="18">
    <name type="scientific">Trypanosoma congolense (strain IL3000)</name>
    <dbReference type="NCBI Taxonomy" id="1068625"/>
    <lineage>
        <taxon>Eukaryota</taxon>
        <taxon>Discoba</taxon>
        <taxon>Euglenozoa</taxon>
        <taxon>Kinetoplastea</taxon>
        <taxon>Metakinetoplastina</taxon>
        <taxon>Trypanosomatida</taxon>
        <taxon>Trypanosomatidae</taxon>
        <taxon>Trypanosoma</taxon>
        <taxon>Nannomonas</taxon>
    </lineage>
</organism>
<sequence>MSASLPPISKGGPRIIGGTSIPPRQVGFSALNRFSFSVATTEVVDESDTKSSVAQAVAPYEAGRMERLMQWVPPEGFPASYTSTTPAEENIFKETMKFQSHFHEYFPRRMPQLLAPMNECLTRKMICTFIRPTALPFDELFDVGSCAEFLAGYMRYEVLEDRERLPDVVVSPSTTLQWQIGNCFELSILLTSLLVGAGYNAYVVIGYARPVVCSNDSTQRNWLDEKGELSTKYRRNWGASVNGRDNAIGGTMNVSCDKGRGPMSTKAPVTNDYCCYIDSDTENDDDPALQDAEYAALTKDRPTLRPANEIDIYSPFYRQQDCEVESTRSMAATKVGAGAESNANWSSTSPLQPNASSYASSCGTNANNHTNSSSGSKPDNDIIPSAPSDRSPNTPAKSPRSIPPSAPGLHSWVLVLPGGRKSLREPVFVEPARGELVAPADAEELYTSVEAIFNGKNYYVNLTPDSAVSALVLDPQDGTQWEPVLFEPNVDDERSIPHNLINTPSGTLASQGHLISTPVSGGPPTRYNSRHLPHSSIATRLRSHEDFTPSNLVGASATLPSGNLTCMLQASRERATHLCCASWVRELTLTRAQYESRYPGGMKFTRYANADVYRYAAYLMPDHRVLEVYMPDTQYANQLQAHVLFEQRADKLRRRSVYPTTSLALNGLSNTALFRDELAAGEDEDTARSAPGSAMRRQGANSTEYGAAGYCGNPDEDGKSVAENVSHKAYTDGPRVYEESARLSTDINTRESSRGIGQFVSLVDFTVQSGGFRLMREWFERGRMLHASTDGLRLLTYEPGVQRTMAFYWDARNDGLWQRQELFYESRALRKIKEFYRGRDDRLWYRSATFEDTSSLGVGYSGARLNAAAAGASPATKCGIRGADEAHRAEPIRMSEKYHRNELIPPDDDVSKYTYVQPAAAAASKAVANRTPPKSGGSNVATPGSTVLTMNAAATASNVAEMWVYFHYRPGSIIRPYRMYPKMDPGEECLIGATPNAMSGTLGALPCTIVMMPNATPPSDMEQFNERNRLRWWVTMCQGRVRTMMTECNSIVESMREPSAVLVPERSEGVIRRLSIEPKGLLDRRVGSISTESDSRVIGGLLPGLRPARRLTLASMRQPRVPAIISVFDTLRNRPLESEEDRQRRLAEEALREEARRDYLAPYIAKLDLPSTFNGDYLNVVLTVDQARRVRDEALRELKERLMHRGRIIQKQMDDEKEELSRRQAAYQNNNDAAVSGMEPTVKVSGGEGNGFLGAHGDAGAIELSGTVTIDTSAANPLGETCGAPVTHSVAPAPAATALTTTGEVVCDAKEFARYCKEATWRMKTLDELLMKHIDRASERYSKLTQRLAEDPRLAVLATSNANLQGDRR</sequence>
<comment type="similarity">
    <text evidence="2">Belongs to the DRC7 family.</text>
</comment>
<feature type="domain" description="Dynein regulatory complex subunit 7 C-terminal" evidence="17">
    <location>
        <begin position="1308"/>
        <end position="1357"/>
    </location>
</feature>
<keyword evidence="9" id="KW-0969">Cilium</keyword>
<evidence type="ECO:0000256" key="2">
    <source>
        <dbReference type="ARBA" id="ARBA00010738"/>
    </source>
</evidence>
<dbReference type="InterPro" id="IPR056292">
    <property type="entry name" value="DRC7_C"/>
</dbReference>
<evidence type="ECO:0000259" key="16">
    <source>
        <dbReference type="Pfam" id="PF24667"/>
    </source>
</evidence>
<dbReference type="InterPro" id="IPR033551">
    <property type="entry name" value="DRC7/lobo"/>
</dbReference>
<reference evidence="18" key="1">
    <citation type="journal article" date="2012" name="Proc. Natl. Acad. Sci. U.S.A.">
        <title>Antigenic diversity is generated by distinct evolutionary mechanisms in African trypanosome species.</title>
        <authorList>
            <person name="Jackson A.P."/>
            <person name="Berry A."/>
            <person name="Aslett M."/>
            <person name="Allison H.C."/>
            <person name="Burton P."/>
            <person name="Vavrova-Anderson J."/>
            <person name="Brown R."/>
            <person name="Browne H."/>
            <person name="Corton N."/>
            <person name="Hauser H."/>
            <person name="Gamble J."/>
            <person name="Gilderthorp R."/>
            <person name="Marcello L."/>
            <person name="McQuillan J."/>
            <person name="Otto T.D."/>
            <person name="Quail M.A."/>
            <person name="Sanders M.J."/>
            <person name="van Tonder A."/>
            <person name="Ginger M.L."/>
            <person name="Field M.C."/>
            <person name="Barry J.D."/>
            <person name="Hertz-Fowler C."/>
            <person name="Berriman M."/>
        </authorList>
    </citation>
    <scope>NUCLEOTIDE SEQUENCE</scope>
    <source>
        <strain evidence="18">IL3000</strain>
    </source>
</reference>
<keyword evidence="11" id="KW-0966">Cell projection</keyword>
<feature type="region of interest" description="Disordered" evidence="14">
    <location>
        <begin position="1"/>
        <end position="20"/>
    </location>
</feature>
<evidence type="ECO:0000256" key="14">
    <source>
        <dbReference type="SAM" id="MobiDB-lite"/>
    </source>
</evidence>
<comment type="subcellular location">
    <subcellularLocation>
        <location evidence="1">Cytoplasm</location>
        <location evidence="1">Cytoskeleton</location>
        <location evidence="1">Flagellum axoneme</location>
    </subcellularLocation>
</comment>
<evidence type="ECO:0000256" key="6">
    <source>
        <dbReference type="ARBA" id="ARBA00022846"/>
    </source>
</evidence>
<dbReference type="Pfam" id="PF24671">
    <property type="entry name" value="DRC7_C"/>
    <property type="match status" value="2"/>
</dbReference>
<evidence type="ECO:0000256" key="5">
    <source>
        <dbReference type="ARBA" id="ARBA00022782"/>
    </source>
</evidence>
<name>G0UMC3_TRYCI</name>
<evidence type="ECO:0000256" key="9">
    <source>
        <dbReference type="ARBA" id="ARBA00023069"/>
    </source>
</evidence>
<dbReference type="Pfam" id="PF24656">
    <property type="entry name" value="CEPT76_peptidase"/>
    <property type="match status" value="1"/>
</dbReference>
<evidence type="ECO:0000259" key="15">
    <source>
        <dbReference type="Pfam" id="PF24656"/>
    </source>
</evidence>
<keyword evidence="6" id="KW-0282">Flagellum</keyword>
<keyword evidence="7" id="KW-0744">Spermatogenesis</keyword>
<feature type="region of interest" description="Disordered" evidence="14">
    <location>
        <begin position="680"/>
        <end position="701"/>
    </location>
</feature>
<evidence type="ECO:0000256" key="3">
    <source>
        <dbReference type="ARBA" id="ARBA00021303"/>
    </source>
</evidence>
<evidence type="ECO:0000256" key="13">
    <source>
        <dbReference type="ARBA" id="ARBA00031733"/>
    </source>
</evidence>
<feature type="region of interest" description="Disordered" evidence="14">
    <location>
        <begin position="338"/>
        <end position="405"/>
    </location>
</feature>
<feature type="domain" description="Dynein regulatory complex subunit 7 MORN" evidence="16">
    <location>
        <begin position="774"/>
        <end position="916"/>
    </location>
</feature>
<feature type="compositionally biased region" description="Polar residues" evidence="14">
    <location>
        <begin position="341"/>
        <end position="377"/>
    </location>
</feature>
<dbReference type="GO" id="GO:0048870">
    <property type="term" value="P:cell motility"/>
    <property type="evidence" value="ECO:0007669"/>
    <property type="project" value="TreeGrafter"/>
</dbReference>
<keyword evidence="8" id="KW-0175">Coiled coil</keyword>
<evidence type="ECO:0000256" key="7">
    <source>
        <dbReference type="ARBA" id="ARBA00022871"/>
    </source>
</evidence>
<accession>G0UMC3</accession>
<dbReference type="PANTHER" id="PTHR35249">
    <property type="entry name" value="DYNEIN REGULATORY COMPLEX SUBUNIT 7"/>
    <property type="match status" value="1"/>
</dbReference>
<dbReference type="Pfam" id="PF24667">
    <property type="entry name" value="MORN_DRC7"/>
    <property type="match status" value="2"/>
</dbReference>
<dbReference type="GO" id="GO:0007283">
    <property type="term" value="P:spermatogenesis"/>
    <property type="evidence" value="ECO:0007669"/>
    <property type="project" value="UniProtKB-KW"/>
</dbReference>
<evidence type="ECO:0000256" key="8">
    <source>
        <dbReference type="ARBA" id="ARBA00023054"/>
    </source>
</evidence>
<protein>
    <recommendedName>
        <fullName evidence="3">Dynein regulatory complex subunit 7</fullName>
    </recommendedName>
    <alternativeName>
        <fullName evidence="12">Coiled-coil domain-containing protein 135</fullName>
    </alternativeName>
    <alternativeName>
        <fullName evidence="13">Coiled-coil domain-containing protein lobo homolog</fullName>
    </alternativeName>
</protein>
<gene>
    <name evidence="18" type="ORF">TCIL3000_5_150</name>
</gene>
<dbReference type="InterPro" id="IPR056290">
    <property type="entry name" value="CEPT76/DRC7_peptidase-like_dom"/>
</dbReference>
<feature type="domain" description="Dynein regulatory complex subunit 7 MORN" evidence="16">
    <location>
        <begin position="599"/>
        <end position="663"/>
    </location>
</feature>
<keyword evidence="10" id="KW-0206">Cytoskeleton</keyword>
<evidence type="ECO:0000256" key="1">
    <source>
        <dbReference type="ARBA" id="ARBA00004611"/>
    </source>
</evidence>
<feature type="domain" description="Dynein regulatory complex subunit 7 C-terminal" evidence="17">
    <location>
        <begin position="1182"/>
        <end position="1233"/>
    </location>
</feature>
<proteinExistence type="inferred from homology"/>
<dbReference type="InterPro" id="IPR038765">
    <property type="entry name" value="Papain-like_cys_pep_sf"/>
</dbReference>
<keyword evidence="4" id="KW-0963">Cytoplasm</keyword>
<dbReference type="SUPFAM" id="SSF54001">
    <property type="entry name" value="Cysteine proteinases"/>
    <property type="match status" value="1"/>
</dbReference>
<feature type="domain" description="CEP76/DRC7 peptidase-like" evidence="15">
    <location>
        <begin position="409"/>
        <end position="483"/>
    </location>
</feature>
<keyword evidence="5" id="KW-0221">Differentiation</keyword>
<dbReference type="GO" id="GO:0030154">
    <property type="term" value="P:cell differentiation"/>
    <property type="evidence" value="ECO:0007669"/>
    <property type="project" value="UniProtKB-KW"/>
</dbReference>
<dbReference type="GO" id="GO:0031514">
    <property type="term" value="C:motile cilium"/>
    <property type="evidence" value="ECO:0007669"/>
    <property type="project" value="TreeGrafter"/>
</dbReference>
<evidence type="ECO:0000259" key="17">
    <source>
        <dbReference type="Pfam" id="PF24671"/>
    </source>
</evidence>
<evidence type="ECO:0000256" key="11">
    <source>
        <dbReference type="ARBA" id="ARBA00023273"/>
    </source>
</evidence>
<evidence type="ECO:0000256" key="12">
    <source>
        <dbReference type="ARBA" id="ARBA00031627"/>
    </source>
</evidence>